<feature type="domain" description="Ppx/GppA phosphatase N-terminal" evidence="2">
    <location>
        <begin position="24"/>
        <end position="307"/>
    </location>
</feature>
<dbReference type="Pfam" id="PF02541">
    <property type="entry name" value="Ppx-GppA"/>
    <property type="match status" value="1"/>
</dbReference>
<comment type="caution">
    <text evidence="4">The sequence shown here is derived from an EMBL/GenBank/DDBJ whole genome shotgun (WGS) entry which is preliminary data.</text>
</comment>
<dbReference type="EMBL" id="RBWY01000001">
    <property type="protein sequence ID" value="RKS87509.1"/>
    <property type="molecule type" value="Genomic_DNA"/>
</dbReference>
<dbReference type="AlphaFoldDB" id="A0A495RJG1"/>
<dbReference type="RefSeq" id="WP_211324606.1">
    <property type="nucleotide sequence ID" value="NZ_RBWY01000001.1"/>
</dbReference>
<dbReference type="InterPro" id="IPR043129">
    <property type="entry name" value="ATPase_NBD"/>
</dbReference>
<dbReference type="Gene3D" id="3.30.70.2260">
    <property type="match status" value="1"/>
</dbReference>
<gene>
    <name evidence="4" type="ORF">DES39_0743</name>
</gene>
<dbReference type="InterPro" id="IPR003695">
    <property type="entry name" value="Ppx_GppA_N"/>
</dbReference>
<name>A0A495RJG1_9GAMM</name>
<evidence type="ECO:0000313" key="5">
    <source>
        <dbReference type="Proteomes" id="UP000278542"/>
    </source>
</evidence>
<evidence type="ECO:0000259" key="3">
    <source>
        <dbReference type="Pfam" id="PF21447"/>
    </source>
</evidence>
<evidence type="ECO:0000256" key="1">
    <source>
        <dbReference type="ARBA" id="ARBA00022801"/>
    </source>
</evidence>
<dbReference type="Gene3D" id="3.30.420.150">
    <property type="entry name" value="Exopolyphosphatase. Domain 2"/>
    <property type="match status" value="1"/>
</dbReference>
<protein>
    <submittedName>
        <fullName evidence="4">Exopolyphosphatase/guanosine-5'-triphosphate, 3'-diphosphate pyrophosphatase</fullName>
    </submittedName>
</protein>
<dbReference type="PIRSF" id="PIRSF001267">
    <property type="entry name" value="Pyrophosphatase_GppA_Ppx"/>
    <property type="match status" value="1"/>
</dbReference>
<accession>A0A495RJG1</accession>
<dbReference type="Gene3D" id="1.10.3210.10">
    <property type="entry name" value="Hypothetical protein af1432"/>
    <property type="match status" value="1"/>
</dbReference>
<dbReference type="InterPro" id="IPR050273">
    <property type="entry name" value="GppA/Ppx_hydrolase"/>
</dbReference>
<dbReference type="PANTHER" id="PTHR30005">
    <property type="entry name" value="EXOPOLYPHOSPHATASE"/>
    <property type="match status" value="1"/>
</dbReference>
<evidence type="ECO:0000313" key="4">
    <source>
        <dbReference type="EMBL" id="RKS87509.1"/>
    </source>
</evidence>
<dbReference type="FunFam" id="3.30.420.40:FF:000023">
    <property type="entry name" value="Guanosine-5'-triphosphate,3'-diphosphate pyrophosphatase"/>
    <property type="match status" value="1"/>
</dbReference>
<keyword evidence="1" id="KW-0378">Hydrolase</keyword>
<dbReference type="Proteomes" id="UP000278542">
    <property type="component" value="Unassembled WGS sequence"/>
</dbReference>
<dbReference type="SUPFAM" id="SSF109604">
    <property type="entry name" value="HD-domain/PDEase-like"/>
    <property type="match status" value="1"/>
</dbReference>
<dbReference type="Gene3D" id="3.30.420.40">
    <property type="match status" value="1"/>
</dbReference>
<proteinExistence type="predicted"/>
<dbReference type="Pfam" id="PF21447">
    <property type="entry name" value="Ppx-GppA_III"/>
    <property type="match status" value="1"/>
</dbReference>
<evidence type="ECO:0000259" key="2">
    <source>
        <dbReference type="Pfam" id="PF02541"/>
    </source>
</evidence>
<dbReference type="SUPFAM" id="SSF53067">
    <property type="entry name" value="Actin-like ATPase domain"/>
    <property type="match status" value="2"/>
</dbReference>
<dbReference type="GO" id="GO:0004309">
    <property type="term" value="F:exopolyphosphatase activity"/>
    <property type="evidence" value="ECO:0007669"/>
    <property type="project" value="TreeGrafter"/>
</dbReference>
<feature type="domain" description="Ppx/GppA phosphatase C-terminal" evidence="3">
    <location>
        <begin position="317"/>
        <end position="494"/>
    </location>
</feature>
<dbReference type="CDD" id="cd24053">
    <property type="entry name" value="ASKHA_NBD_EcPPX-GppA-like"/>
    <property type="match status" value="1"/>
</dbReference>
<dbReference type="GO" id="GO:0006798">
    <property type="term" value="P:polyphosphate catabolic process"/>
    <property type="evidence" value="ECO:0007669"/>
    <property type="project" value="TreeGrafter"/>
</dbReference>
<dbReference type="PANTHER" id="PTHR30005:SF14">
    <property type="entry name" value="EXOPOLYPHOSPHATASE"/>
    <property type="match status" value="1"/>
</dbReference>
<reference evidence="4 5" key="1">
    <citation type="submission" date="2018-10" db="EMBL/GenBank/DDBJ databases">
        <title>Genomic Encyclopedia of Type Strains, Phase IV (KMG-IV): sequencing the most valuable type-strain genomes for metagenomic binning, comparative biology and taxonomic classification.</title>
        <authorList>
            <person name="Goeker M."/>
        </authorList>
    </citation>
    <scope>NUCLEOTIDE SEQUENCE [LARGE SCALE GENOMIC DNA]</scope>
    <source>
        <strain evidence="4 5">DSM 22228</strain>
    </source>
</reference>
<dbReference type="InterPro" id="IPR030673">
    <property type="entry name" value="PyroPPase_GppA_Ppx"/>
</dbReference>
<organism evidence="4 5">
    <name type="scientific">Orbus hercynius</name>
    <dbReference type="NCBI Taxonomy" id="593135"/>
    <lineage>
        <taxon>Bacteria</taxon>
        <taxon>Pseudomonadati</taxon>
        <taxon>Pseudomonadota</taxon>
        <taxon>Gammaproteobacteria</taxon>
        <taxon>Orbales</taxon>
        <taxon>Orbaceae</taxon>
        <taxon>Orbus</taxon>
    </lineage>
</organism>
<dbReference type="InterPro" id="IPR048950">
    <property type="entry name" value="Ppx_GppA_C"/>
</dbReference>
<keyword evidence="5" id="KW-1185">Reference proteome</keyword>
<sequence>MQSKQHHNHEYAIMDLGSNSFHMIIMKKSDNALQVIYKNKQNIHLATGLNSDYFLSQSSIQRGVACLAMFAERLANFPASHVKVIGTYALRVAKNRHQFLTEAAKVFPYPIEIVSGQEEARLIYLGAINNESVPKSEVKFVIDVGGGSTEIAIGKALNPTLVESRPMGCVTYAKQFFPDEKITRQAFEKARFAAEQQVEKIIHFVKNNNIAIAFGASGTIKSIYNILLDIGVSDGIITPKRLDDLVSYILEFNHFDDINYPSLSNERKRVFVSGLAIFYGVFKAFGLKELHYTQSALREGVLYEMIGNNSKHQDIYQKTIDDLSKLYRVDELHAKNVALTAQHLMTQWRQHALVDIDAVLESILDWAAQLHEIGLGINFSGIHKHSAYILQHSNMPGFNEEQQFLLSTLVKYHRKSFKLDHLPYFSLFEKKQIYPLLQILRLSVLINNQRSENLDPSVFKLTIIDHDPCKMVLMMDKTFAKHNRLVLFDLEQEQQYWRENKPWQLDIQVVDIA</sequence>